<dbReference type="InterPro" id="IPR001012">
    <property type="entry name" value="UBX_dom"/>
</dbReference>
<dbReference type="GO" id="GO:0031468">
    <property type="term" value="P:nuclear membrane reassembly"/>
    <property type="evidence" value="ECO:0007669"/>
    <property type="project" value="TreeGrafter"/>
</dbReference>
<dbReference type="SMART" id="SM00553">
    <property type="entry name" value="SEP"/>
    <property type="match status" value="1"/>
</dbReference>
<keyword evidence="6" id="KW-1185">Reference proteome</keyword>
<dbReference type="PANTHER" id="PTHR23333:SF45">
    <property type="entry name" value="PLANT UBX DOMAIN-CONTAINING PROTEIN 4-LIKE"/>
    <property type="match status" value="1"/>
</dbReference>
<dbReference type="Proteomes" id="UP000516437">
    <property type="component" value="Chromosome 6"/>
</dbReference>
<gene>
    <name evidence="5" type="ORF">CJ030_MR6G025261</name>
</gene>
<comment type="caution">
    <text evidence="5">The sequence shown here is derived from an EMBL/GenBank/DDBJ whole genome shotgun (WGS) entry which is preliminary data.</text>
</comment>
<feature type="compositionally biased region" description="Basic and acidic residues" evidence="2">
    <location>
        <begin position="202"/>
        <end position="211"/>
    </location>
</feature>
<dbReference type="GO" id="GO:0061025">
    <property type="term" value="P:membrane fusion"/>
    <property type="evidence" value="ECO:0007669"/>
    <property type="project" value="TreeGrafter"/>
</dbReference>
<dbReference type="AlphaFoldDB" id="A0A6A1VDJ4"/>
<dbReference type="OrthoDB" id="25887at2759"/>
<dbReference type="InterPro" id="IPR036241">
    <property type="entry name" value="NSFL1C_SEP_dom_sf"/>
</dbReference>
<dbReference type="GO" id="GO:0005829">
    <property type="term" value="C:cytosol"/>
    <property type="evidence" value="ECO:0007669"/>
    <property type="project" value="TreeGrafter"/>
</dbReference>
<organism evidence="5 6">
    <name type="scientific">Morella rubra</name>
    <name type="common">Chinese bayberry</name>
    <dbReference type="NCBI Taxonomy" id="262757"/>
    <lineage>
        <taxon>Eukaryota</taxon>
        <taxon>Viridiplantae</taxon>
        <taxon>Streptophyta</taxon>
        <taxon>Embryophyta</taxon>
        <taxon>Tracheophyta</taxon>
        <taxon>Spermatophyta</taxon>
        <taxon>Magnoliopsida</taxon>
        <taxon>eudicotyledons</taxon>
        <taxon>Gunneridae</taxon>
        <taxon>Pentapetalae</taxon>
        <taxon>rosids</taxon>
        <taxon>fabids</taxon>
        <taxon>Fagales</taxon>
        <taxon>Myricaceae</taxon>
        <taxon>Morella</taxon>
    </lineage>
</organism>
<dbReference type="Gene3D" id="3.30.420.210">
    <property type="entry name" value="SEP domain"/>
    <property type="match status" value="1"/>
</dbReference>
<feature type="region of interest" description="Disordered" evidence="2">
    <location>
        <begin position="202"/>
        <end position="236"/>
    </location>
</feature>
<dbReference type="CDD" id="cd01770">
    <property type="entry name" value="UBX_UBXN2"/>
    <property type="match status" value="1"/>
</dbReference>
<feature type="domain" description="UBX" evidence="3">
    <location>
        <begin position="354"/>
        <end position="431"/>
    </location>
</feature>
<feature type="domain" description="SEP" evidence="4">
    <location>
        <begin position="240"/>
        <end position="304"/>
    </location>
</feature>
<feature type="compositionally biased region" description="Acidic residues" evidence="2">
    <location>
        <begin position="160"/>
        <end position="169"/>
    </location>
</feature>
<name>A0A6A1VDJ4_9ROSI</name>
<dbReference type="SUPFAM" id="SSF102848">
    <property type="entry name" value="NSFL1 (p97 ATPase) cofactor p47, SEP domain"/>
    <property type="match status" value="1"/>
</dbReference>
<dbReference type="GO" id="GO:0007030">
    <property type="term" value="P:Golgi organization"/>
    <property type="evidence" value="ECO:0007669"/>
    <property type="project" value="TreeGrafter"/>
</dbReference>
<dbReference type="PANTHER" id="PTHR23333">
    <property type="entry name" value="UBX DOMAIN CONTAINING PROTEIN"/>
    <property type="match status" value="1"/>
</dbReference>
<feature type="compositionally biased region" description="Polar residues" evidence="2">
    <location>
        <begin position="212"/>
        <end position="221"/>
    </location>
</feature>
<dbReference type="Gene3D" id="1.10.8.10">
    <property type="entry name" value="DNA helicase RuvA subunit, C-terminal domain"/>
    <property type="match status" value="1"/>
</dbReference>
<proteinExistence type="predicted"/>
<protein>
    <recommendedName>
        <fullName evidence="7">UBA and UBX domain-containing protein</fullName>
    </recommendedName>
</protein>
<dbReference type="PROSITE" id="PS50033">
    <property type="entry name" value="UBX"/>
    <property type="match status" value="1"/>
</dbReference>
<dbReference type="Pfam" id="PF08059">
    <property type="entry name" value="SEP"/>
    <property type="match status" value="1"/>
</dbReference>
<evidence type="ECO:0000313" key="5">
    <source>
        <dbReference type="EMBL" id="KAB1209918.1"/>
    </source>
</evidence>
<feature type="compositionally biased region" description="Low complexity" evidence="2">
    <location>
        <begin position="82"/>
        <end position="118"/>
    </location>
</feature>
<dbReference type="Pfam" id="PF14555">
    <property type="entry name" value="UBA_4"/>
    <property type="match status" value="1"/>
</dbReference>
<sequence length="432" mass="47544">MESETQETKPNNNNDDNNEALINAFREITSSSREVALFFLESHNFDLDAAVSTFLEDTNNDVDENNNVFDVNADTDAVVTHPSVPSDSASPPSEPASPDYSPTRSRSRSASPKSSRAPYELRSRREKKKNNNNRPSKSRSARGNIRSLADLNLPPRDDCGSSDDSDEPQDYYTGGEKSGMLVRDPMKGNDVDAIFNRTRQRAVEEPADHLRPSSSSKSFTGTARLLSGGTVSSRPEPPEVVNHTIIFWRNGFCVDDGPLRRFDDPANASFLESIKESECPDELEPPANGTAVHVDLERRDENYPEPVKRHIPFQGVGRTLDSTTTTPADASEPTVAATSLNSAPVPSMGLVVDESSPSTSIQLRLADGTRMVSRFNWHHTIRDIHAFIDALRPSGVRTYQLLTMGFPPKQLGDLDQTIEEAGIANSVVIQKF</sequence>
<dbReference type="InterPro" id="IPR029071">
    <property type="entry name" value="Ubiquitin-like_domsf"/>
</dbReference>
<dbReference type="GO" id="GO:0043161">
    <property type="term" value="P:proteasome-mediated ubiquitin-dependent protein catabolic process"/>
    <property type="evidence" value="ECO:0007669"/>
    <property type="project" value="TreeGrafter"/>
</dbReference>
<dbReference type="SMART" id="SM00166">
    <property type="entry name" value="UBX"/>
    <property type="match status" value="1"/>
</dbReference>
<evidence type="ECO:0000259" key="4">
    <source>
        <dbReference type="PROSITE" id="PS51399"/>
    </source>
</evidence>
<dbReference type="SUPFAM" id="SSF46934">
    <property type="entry name" value="UBA-like"/>
    <property type="match status" value="1"/>
</dbReference>
<reference evidence="5 6" key="1">
    <citation type="journal article" date="2019" name="Plant Biotechnol. J.">
        <title>The red bayberry genome and genetic basis of sex determination.</title>
        <authorList>
            <person name="Jia H.M."/>
            <person name="Jia H.J."/>
            <person name="Cai Q.L."/>
            <person name="Wang Y."/>
            <person name="Zhao H.B."/>
            <person name="Yang W.F."/>
            <person name="Wang G.Y."/>
            <person name="Li Y.H."/>
            <person name="Zhan D.L."/>
            <person name="Shen Y.T."/>
            <person name="Niu Q.F."/>
            <person name="Chang L."/>
            <person name="Qiu J."/>
            <person name="Zhao L."/>
            <person name="Xie H.B."/>
            <person name="Fu W.Y."/>
            <person name="Jin J."/>
            <person name="Li X.W."/>
            <person name="Jiao Y."/>
            <person name="Zhou C.C."/>
            <person name="Tu T."/>
            <person name="Chai C.Y."/>
            <person name="Gao J.L."/>
            <person name="Fan L.J."/>
            <person name="van de Weg E."/>
            <person name="Wang J.Y."/>
            <person name="Gao Z.S."/>
        </authorList>
    </citation>
    <scope>NUCLEOTIDE SEQUENCE [LARGE SCALE GENOMIC DNA]</scope>
    <source>
        <tissue evidence="5">Leaves</tissue>
    </source>
</reference>
<evidence type="ECO:0000313" key="6">
    <source>
        <dbReference type="Proteomes" id="UP000516437"/>
    </source>
</evidence>
<evidence type="ECO:0000259" key="3">
    <source>
        <dbReference type="PROSITE" id="PS50033"/>
    </source>
</evidence>
<dbReference type="PROSITE" id="PS51399">
    <property type="entry name" value="SEP"/>
    <property type="match status" value="1"/>
</dbReference>
<dbReference type="GO" id="GO:0000045">
    <property type="term" value="P:autophagosome assembly"/>
    <property type="evidence" value="ECO:0007669"/>
    <property type="project" value="TreeGrafter"/>
</dbReference>
<dbReference type="SUPFAM" id="SSF54236">
    <property type="entry name" value="Ubiquitin-like"/>
    <property type="match status" value="1"/>
</dbReference>
<dbReference type="GO" id="GO:0005634">
    <property type="term" value="C:nucleus"/>
    <property type="evidence" value="ECO:0007669"/>
    <property type="project" value="TreeGrafter"/>
</dbReference>
<dbReference type="FunFam" id="3.10.20.90:FF:000179">
    <property type="entry name" value="Plant UBX domain-containing protein 4"/>
    <property type="match status" value="1"/>
</dbReference>
<evidence type="ECO:0000256" key="2">
    <source>
        <dbReference type="SAM" id="MobiDB-lite"/>
    </source>
</evidence>
<dbReference type="EMBL" id="RXIC02000024">
    <property type="protein sequence ID" value="KAB1209918.1"/>
    <property type="molecule type" value="Genomic_DNA"/>
</dbReference>
<dbReference type="FunFam" id="3.30.420.210:FF:000002">
    <property type="entry name" value="UBX domain-containing protein 1"/>
    <property type="match status" value="1"/>
</dbReference>
<feature type="region of interest" description="Disordered" evidence="2">
    <location>
        <begin position="78"/>
        <end position="187"/>
    </location>
</feature>
<dbReference type="InterPro" id="IPR009060">
    <property type="entry name" value="UBA-like_sf"/>
</dbReference>
<accession>A0A6A1VDJ4</accession>
<dbReference type="Pfam" id="PF00789">
    <property type="entry name" value="UBX"/>
    <property type="match status" value="1"/>
</dbReference>
<evidence type="ECO:0008006" key="7">
    <source>
        <dbReference type="Google" id="ProtNLM"/>
    </source>
</evidence>
<dbReference type="Gene3D" id="3.10.20.90">
    <property type="entry name" value="Phosphatidylinositol 3-kinase Catalytic Subunit, Chain A, domain 1"/>
    <property type="match status" value="1"/>
</dbReference>
<keyword evidence="1" id="KW-0833">Ubl conjugation pathway</keyword>
<feature type="compositionally biased region" description="Basic residues" evidence="2">
    <location>
        <begin position="124"/>
        <end position="140"/>
    </location>
</feature>
<evidence type="ECO:0000256" key="1">
    <source>
        <dbReference type="ARBA" id="ARBA00022786"/>
    </source>
</evidence>
<dbReference type="GO" id="GO:0043130">
    <property type="term" value="F:ubiquitin binding"/>
    <property type="evidence" value="ECO:0007669"/>
    <property type="project" value="TreeGrafter"/>
</dbReference>
<dbReference type="InterPro" id="IPR012989">
    <property type="entry name" value="SEP_domain"/>
</dbReference>